<evidence type="ECO:0000256" key="4">
    <source>
        <dbReference type="ARBA" id="ARBA00022525"/>
    </source>
</evidence>
<dbReference type="GO" id="GO:0045087">
    <property type="term" value="P:innate immune response"/>
    <property type="evidence" value="ECO:0007669"/>
    <property type="project" value="TreeGrafter"/>
</dbReference>
<evidence type="ECO:0000256" key="8">
    <source>
        <dbReference type="ARBA" id="ARBA00023157"/>
    </source>
</evidence>
<dbReference type="PRINTS" id="PR00895">
    <property type="entry name" value="PENTAXIN"/>
</dbReference>
<evidence type="ECO:0000256" key="13">
    <source>
        <dbReference type="SAM" id="SignalP"/>
    </source>
</evidence>
<dbReference type="Proteomes" id="UP000700334">
    <property type="component" value="Unassembled WGS sequence"/>
</dbReference>
<dbReference type="GO" id="GO:0001849">
    <property type="term" value="F:complement component C1q complex binding"/>
    <property type="evidence" value="ECO:0007669"/>
    <property type="project" value="TreeGrafter"/>
</dbReference>
<comment type="cofactor">
    <cofactor evidence="1">
        <name>Ca(2+)</name>
        <dbReference type="ChEBI" id="CHEBI:29108"/>
    </cofactor>
</comment>
<dbReference type="GO" id="GO:0005615">
    <property type="term" value="C:extracellular space"/>
    <property type="evidence" value="ECO:0007669"/>
    <property type="project" value="TreeGrafter"/>
</dbReference>
<accession>A0A8J6A3H6</accession>
<keyword evidence="8 12" id="KW-1015">Disulfide bond</keyword>
<evidence type="ECO:0000256" key="10">
    <source>
        <dbReference type="ARBA" id="ARBA00038102"/>
    </source>
</evidence>
<dbReference type="GO" id="GO:0030169">
    <property type="term" value="F:low-density lipoprotein particle binding"/>
    <property type="evidence" value="ECO:0007669"/>
    <property type="project" value="TreeGrafter"/>
</dbReference>
<keyword evidence="7" id="KW-0106">Calcium</keyword>
<evidence type="ECO:0000256" key="1">
    <source>
        <dbReference type="ARBA" id="ARBA00001913"/>
    </source>
</evidence>
<organism evidence="15 16">
    <name type="scientific">Galemys pyrenaicus</name>
    <name type="common">Iberian desman</name>
    <name type="synonym">Pyrenean desman</name>
    <dbReference type="NCBI Taxonomy" id="202257"/>
    <lineage>
        <taxon>Eukaryota</taxon>
        <taxon>Metazoa</taxon>
        <taxon>Chordata</taxon>
        <taxon>Craniata</taxon>
        <taxon>Vertebrata</taxon>
        <taxon>Euteleostomi</taxon>
        <taxon>Mammalia</taxon>
        <taxon>Eutheria</taxon>
        <taxon>Laurasiatheria</taxon>
        <taxon>Eulipotyphla</taxon>
        <taxon>Talpidae</taxon>
        <taxon>Galemys</taxon>
    </lineage>
</organism>
<dbReference type="AlphaFoldDB" id="A0A8J6A3H6"/>
<evidence type="ECO:0000256" key="5">
    <source>
        <dbReference type="ARBA" id="ARBA00022723"/>
    </source>
</evidence>
<comment type="caution">
    <text evidence="15">The sequence shown here is derived from an EMBL/GenBank/DDBJ whole genome shotgun (WGS) entry which is preliminary data.</text>
</comment>
<dbReference type="PROSITE" id="PS51828">
    <property type="entry name" value="PTX_2"/>
    <property type="match status" value="1"/>
</dbReference>
<dbReference type="GO" id="GO:0006953">
    <property type="term" value="P:acute-phase response"/>
    <property type="evidence" value="ECO:0007669"/>
    <property type="project" value="UniProtKB-KW"/>
</dbReference>
<keyword evidence="5" id="KW-0479">Metal-binding</keyword>
<dbReference type="EMBL" id="JAGFMF010011925">
    <property type="protein sequence ID" value="KAG8509950.1"/>
    <property type="molecule type" value="Genomic_DNA"/>
</dbReference>
<evidence type="ECO:0000256" key="7">
    <source>
        <dbReference type="ARBA" id="ARBA00022837"/>
    </source>
</evidence>
<keyword evidence="3" id="KW-0011">Acute phase</keyword>
<dbReference type="InterPro" id="IPR030476">
    <property type="entry name" value="Pentaxin_CS"/>
</dbReference>
<dbReference type="FunFam" id="2.60.120.200:FF:000070">
    <property type="entry name" value="Serum amyloid P-component"/>
    <property type="match status" value="1"/>
</dbReference>
<reference evidence="15" key="1">
    <citation type="journal article" date="2021" name="Evol. Appl.">
        <title>The genome of the Pyrenean desman and the effects of bottlenecks and inbreeding on the genomic landscape of an endangered species.</title>
        <authorList>
            <person name="Escoda L."/>
            <person name="Castresana J."/>
        </authorList>
    </citation>
    <scope>NUCLEOTIDE SEQUENCE</scope>
    <source>
        <strain evidence="15">IBE-C5619</strain>
    </source>
</reference>
<evidence type="ECO:0000256" key="12">
    <source>
        <dbReference type="PROSITE-ProRule" id="PRU01172"/>
    </source>
</evidence>
<dbReference type="PANTHER" id="PTHR45869:SF7">
    <property type="entry name" value="C-REACTIVE PROTEIN"/>
    <property type="match status" value="1"/>
</dbReference>
<dbReference type="CDD" id="cd00152">
    <property type="entry name" value="PTX"/>
    <property type="match status" value="1"/>
</dbReference>
<comment type="function">
    <text evidence="9">Displays several functions associated with host defense: it promotes agglutination, bacterial capsular swelling, phagocytosis and complement fixation through its calcium-dependent binding to phosphorylcholine. Can interact with DNA and histones and may scavenge nuclear material released from damaged circulating cells.</text>
</comment>
<dbReference type="OrthoDB" id="547680at2759"/>
<dbReference type="InterPro" id="IPR013320">
    <property type="entry name" value="ConA-like_dom_sf"/>
</dbReference>
<dbReference type="InterPro" id="IPR051005">
    <property type="entry name" value="Pentraxin_domain"/>
</dbReference>
<evidence type="ECO:0000256" key="11">
    <source>
        <dbReference type="ARBA" id="ARBA00040546"/>
    </source>
</evidence>
<evidence type="ECO:0000256" key="6">
    <source>
        <dbReference type="ARBA" id="ARBA00022729"/>
    </source>
</evidence>
<feature type="chain" id="PRO_5035296277" description="C-reactive protein" evidence="13">
    <location>
        <begin position="20"/>
        <end position="260"/>
    </location>
</feature>
<dbReference type="SUPFAM" id="SSF49899">
    <property type="entry name" value="Concanavalin A-like lectins/glucanases"/>
    <property type="match status" value="1"/>
</dbReference>
<evidence type="ECO:0000313" key="15">
    <source>
        <dbReference type="EMBL" id="KAG8509950.1"/>
    </source>
</evidence>
<dbReference type="SMART" id="SM00159">
    <property type="entry name" value="PTX"/>
    <property type="match status" value="1"/>
</dbReference>
<dbReference type="SMR" id="A0A8J6A3H6"/>
<dbReference type="GO" id="GO:0046872">
    <property type="term" value="F:metal ion binding"/>
    <property type="evidence" value="ECO:0007669"/>
    <property type="project" value="UniProtKB-KW"/>
</dbReference>
<evidence type="ECO:0000313" key="16">
    <source>
        <dbReference type="Proteomes" id="UP000700334"/>
    </source>
</evidence>
<proteinExistence type="inferred from homology"/>
<gene>
    <name evidence="15" type="ORF">J0S82_017468</name>
</gene>
<evidence type="ECO:0000256" key="3">
    <source>
        <dbReference type="ARBA" id="ARBA00022486"/>
    </source>
</evidence>
<evidence type="ECO:0000256" key="9">
    <source>
        <dbReference type="ARBA" id="ARBA00037561"/>
    </source>
</evidence>
<feature type="domain" description="Pentraxin (PTX)" evidence="14">
    <location>
        <begin position="57"/>
        <end position="256"/>
    </location>
</feature>
<feature type="signal peptide" evidence="13">
    <location>
        <begin position="1"/>
        <end position="19"/>
    </location>
</feature>
<keyword evidence="16" id="KW-1185">Reference proteome</keyword>
<keyword evidence="4" id="KW-0964">Secreted</keyword>
<dbReference type="PROSITE" id="PS00289">
    <property type="entry name" value="PTX_1"/>
    <property type="match status" value="1"/>
</dbReference>
<dbReference type="InterPro" id="IPR001759">
    <property type="entry name" value="PTX_dom"/>
</dbReference>
<dbReference type="Gene3D" id="2.60.120.200">
    <property type="match status" value="1"/>
</dbReference>
<dbReference type="Pfam" id="PF00354">
    <property type="entry name" value="Pentaxin"/>
    <property type="match status" value="1"/>
</dbReference>
<evidence type="ECO:0000259" key="14">
    <source>
        <dbReference type="PROSITE" id="PS51828"/>
    </source>
</evidence>
<keyword evidence="6 13" id="KW-0732">Signal</keyword>
<feature type="disulfide bond" evidence="12">
    <location>
        <begin position="88"/>
        <end position="147"/>
    </location>
</feature>
<protein>
    <recommendedName>
        <fullName evidence="11">C-reactive protein</fullName>
    </recommendedName>
</protein>
<name>A0A8J6A3H6_GALPY</name>
<evidence type="ECO:0000256" key="2">
    <source>
        <dbReference type="ARBA" id="ARBA00004613"/>
    </source>
</evidence>
<comment type="subcellular location">
    <subcellularLocation>
        <location evidence="2">Secreted</location>
    </subcellularLocation>
</comment>
<dbReference type="PANTHER" id="PTHR45869">
    <property type="entry name" value="C-REACTIVE PROTEIN-RELATED"/>
    <property type="match status" value="1"/>
</dbReference>
<sequence>MEKLVHWFLVFTGFSSAFGQISRCYPRLCQRSDLDNGFVSSLYHTSHLYVFCLTDMHKKAFVLPKESDNSFVTLTAQLKKPLTAFTVCLYTYTDVSRDYSLFSYATRKQPNEILLYWSKTRGYVFGVGGDEVIFPSPEVTATPVHVCASWESASGIAELWVDGKPKVRRSLKKGFSVGTEAIIVLGQEQDSFGGGFDKNQSLVGDIGDVNMWDSVLSPEQISTLYAGGPVSPNVLNWQALKYEAHGEVFTRAQLWPEALS</sequence>
<comment type="similarity">
    <text evidence="10">Belongs to the pentraxin family.</text>
</comment>